<dbReference type="PROSITE" id="PS50949">
    <property type="entry name" value="HTH_GNTR"/>
    <property type="match status" value="1"/>
</dbReference>
<dbReference type="InterPro" id="IPR036388">
    <property type="entry name" value="WH-like_DNA-bd_sf"/>
</dbReference>
<feature type="region of interest" description="Disordered" evidence="6">
    <location>
        <begin position="425"/>
        <end position="446"/>
    </location>
</feature>
<keyword evidence="9" id="KW-1185">Reference proteome</keyword>
<dbReference type="GO" id="GO:0003700">
    <property type="term" value="F:DNA-binding transcription factor activity"/>
    <property type="evidence" value="ECO:0007669"/>
    <property type="project" value="InterPro"/>
</dbReference>
<keyword evidence="2" id="KW-0663">Pyridoxal phosphate</keyword>
<comment type="caution">
    <text evidence="8">The sequence shown here is derived from an EMBL/GenBank/DDBJ whole genome shotgun (WGS) entry which is preliminary data.</text>
</comment>
<evidence type="ECO:0000256" key="1">
    <source>
        <dbReference type="ARBA" id="ARBA00005384"/>
    </source>
</evidence>
<dbReference type="PANTHER" id="PTHR46577">
    <property type="entry name" value="HTH-TYPE TRANSCRIPTIONAL REGULATORY PROTEIN GABR"/>
    <property type="match status" value="1"/>
</dbReference>
<dbReference type="GO" id="GO:0030170">
    <property type="term" value="F:pyridoxal phosphate binding"/>
    <property type="evidence" value="ECO:0007669"/>
    <property type="project" value="InterPro"/>
</dbReference>
<dbReference type="SUPFAM" id="SSF53383">
    <property type="entry name" value="PLP-dependent transferases"/>
    <property type="match status" value="1"/>
</dbReference>
<keyword evidence="4 8" id="KW-0238">DNA-binding</keyword>
<dbReference type="RefSeq" id="WP_179564768.1">
    <property type="nucleotide sequence ID" value="NZ_JACBZY010000001.1"/>
</dbReference>
<feature type="compositionally biased region" description="Basic and acidic residues" evidence="6">
    <location>
        <begin position="437"/>
        <end position="446"/>
    </location>
</feature>
<evidence type="ECO:0000313" key="8">
    <source>
        <dbReference type="EMBL" id="NYG97819.1"/>
    </source>
</evidence>
<dbReference type="Gene3D" id="1.10.10.10">
    <property type="entry name" value="Winged helix-like DNA-binding domain superfamily/Winged helix DNA-binding domain"/>
    <property type="match status" value="1"/>
</dbReference>
<dbReference type="InterPro" id="IPR051446">
    <property type="entry name" value="HTH_trans_reg/aminotransferase"/>
</dbReference>
<dbReference type="Proteomes" id="UP000553888">
    <property type="component" value="Unassembled WGS sequence"/>
</dbReference>
<proteinExistence type="inferred from homology"/>
<dbReference type="CDD" id="cd07377">
    <property type="entry name" value="WHTH_GntR"/>
    <property type="match status" value="1"/>
</dbReference>
<dbReference type="EMBL" id="JACBZY010000001">
    <property type="protein sequence ID" value="NYG97819.1"/>
    <property type="molecule type" value="Genomic_DNA"/>
</dbReference>
<evidence type="ECO:0000256" key="6">
    <source>
        <dbReference type="SAM" id="MobiDB-lite"/>
    </source>
</evidence>
<dbReference type="CDD" id="cd00609">
    <property type="entry name" value="AAT_like"/>
    <property type="match status" value="1"/>
</dbReference>
<dbReference type="PANTHER" id="PTHR46577:SF1">
    <property type="entry name" value="HTH-TYPE TRANSCRIPTIONAL REGULATORY PROTEIN GABR"/>
    <property type="match status" value="1"/>
</dbReference>
<evidence type="ECO:0000256" key="3">
    <source>
        <dbReference type="ARBA" id="ARBA00023015"/>
    </source>
</evidence>
<keyword evidence="3" id="KW-0805">Transcription regulation</keyword>
<comment type="similarity">
    <text evidence="1">In the C-terminal section; belongs to the class-I pyridoxal-phosphate-dependent aminotransferase family.</text>
</comment>
<organism evidence="8 9">
    <name type="scientific">Schumannella luteola</name>
    <dbReference type="NCBI Taxonomy" id="472059"/>
    <lineage>
        <taxon>Bacteria</taxon>
        <taxon>Bacillati</taxon>
        <taxon>Actinomycetota</taxon>
        <taxon>Actinomycetes</taxon>
        <taxon>Micrococcales</taxon>
        <taxon>Microbacteriaceae</taxon>
        <taxon>Schumannella</taxon>
    </lineage>
</organism>
<reference evidence="8 9" key="1">
    <citation type="submission" date="2020-07" db="EMBL/GenBank/DDBJ databases">
        <title>Sequencing the genomes of 1000 actinobacteria strains.</title>
        <authorList>
            <person name="Klenk H.-P."/>
        </authorList>
    </citation>
    <scope>NUCLEOTIDE SEQUENCE [LARGE SCALE GENOMIC DNA]</scope>
    <source>
        <strain evidence="8 9">DSM 23141</strain>
    </source>
</reference>
<dbReference type="SMART" id="SM00345">
    <property type="entry name" value="HTH_GNTR"/>
    <property type="match status" value="1"/>
</dbReference>
<dbReference type="Gene3D" id="3.40.640.10">
    <property type="entry name" value="Type I PLP-dependent aspartate aminotransferase-like (Major domain)"/>
    <property type="match status" value="1"/>
</dbReference>
<feature type="region of interest" description="Disordered" evidence="6">
    <location>
        <begin position="91"/>
        <end position="111"/>
    </location>
</feature>
<dbReference type="Pfam" id="PF00155">
    <property type="entry name" value="Aminotran_1_2"/>
    <property type="match status" value="1"/>
</dbReference>
<dbReference type="AlphaFoldDB" id="A0A852YJ67"/>
<dbReference type="InterPro" id="IPR015424">
    <property type="entry name" value="PyrdxlP-dep_Trfase"/>
</dbReference>
<sequence>MARSGIPDAAPSSAAIRGTTAEEISDSIRDLVDAGDLLPGAALPPVRALAETLGVNRNTVVAAYRRLALAGVVVTAGRGGTSVAHPIALPEEGAQRGPAASAEVPHPRGSRDVCDIGHGNPDPRLLPDLLAAAARLAAGPTAASAPVVYGAPALDPALESWARPGLADDRPEHPDFCLTVASGAVDAVERLLAQHLTQGDAVALEDPCFLASIATSRQLGHRIVPVPVDAEGMTPDGLERALAEGVRAVVLTPRAHNPTGASLSAARADALRSILTGYPRVLVIEDDHFSELATTPYRTVVPRGHPRWALVRSVSKFLGPDLRLAVVAADPATGERLGARLSGGTTWVSHLLQRLAASLATDAGVRWQVSTARDHYRARNLRAAEVLMDALAAAPLRAIVPDARVRAGDGLNVWVDLALAPGEKPSQGVAVTDEADEARPSHESQQLREIVTGTGGARTPPTGAAVTAALRERGWRARLGADFALDATTGIHAIRLTAHELDDAQLAALAADLADAVRSASGATPPSAITAPSTPTTTAPRGSTTPSRGDVA</sequence>
<accession>A0A852YJ67</accession>
<evidence type="ECO:0000256" key="4">
    <source>
        <dbReference type="ARBA" id="ARBA00023125"/>
    </source>
</evidence>
<dbReference type="InterPro" id="IPR000524">
    <property type="entry name" value="Tscrpt_reg_HTH_GntR"/>
</dbReference>
<evidence type="ECO:0000259" key="7">
    <source>
        <dbReference type="PROSITE" id="PS50949"/>
    </source>
</evidence>
<dbReference type="Pfam" id="PF00392">
    <property type="entry name" value="GntR"/>
    <property type="match status" value="1"/>
</dbReference>
<dbReference type="InterPro" id="IPR004839">
    <property type="entry name" value="Aminotransferase_I/II_large"/>
</dbReference>
<evidence type="ECO:0000313" key="9">
    <source>
        <dbReference type="Proteomes" id="UP000553888"/>
    </source>
</evidence>
<gene>
    <name evidence="8" type="ORF">BJ979_000445</name>
</gene>
<evidence type="ECO:0000256" key="5">
    <source>
        <dbReference type="ARBA" id="ARBA00023163"/>
    </source>
</evidence>
<evidence type="ECO:0000256" key="2">
    <source>
        <dbReference type="ARBA" id="ARBA00022898"/>
    </source>
</evidence>
<dbReference type="SUPFAM" id="SSF46785">
    <property type="entry name" value="Winged helix' DNA-binding domain"/>
    <property type="match status" value="1"/>
</dbReference>
<dbReference type="InterPro" id="IPR036390">
    <property type="entry name" value="WH_DNA-bd_sf"/>
</dbReference>
<feature type="region of interest" description="Disordered" evidence="6">
    <location>
        <begin position="518"/>
        <end position="552"/>
    </location>
</feature>
<dbReference type="InterPro" id="IPR015421">
    <property type="entry name" value="PyrdxlP-dep_Trfase_major"/>
</dbReference>
<dbReference type="GO" id="GO:0003677">
    <property type="term" value="F:DNA binding"/>
    <property type="evidence" value="ECO:0007669"/>
    <property type="project" value="UniProtKB-KW"/>
</dbReference>
<name>A0A852YJ67_9MICO</name>
<keyword evidence="5" id="KW-0804">Transcription</keyword>
<feature type="domain" description="HTH gntR-type" evidence="7">
    <location>
        <begin position="18"/>
        <end position="86"/>
    </location>
</feature>
<protein>
    <submittedName>
        <fullName evidence="8">DNA-binding transcriptional MocR family regulator</fullName>
    </submittedName>
</protein>